<dbReference type="InterPro" id="IPR046713">
    <property type="entry name" value="DUF6786"/>
</dbReference>
<reference evidence="2 4" key="2">
    <citation type="submission" date="2021-03" db="EMBL/GenBank/DDBJ databases">
        <title>Mucilaginibacter strains isolated from gold and copper mining confer multi heavy-metal resistance.</title>
        <authorList>
            <person name="Li Y."/>
        </authorList>
    </citation>
    <scope>NUCLEOTIDE SEQUENCE [LARGE SCALE GENOMIC DNA]</scope>
    <source>
        <strain evidence="2 4">P2-4</strain>
    </source>
</reference>
<name>A0AAE6MK74_9SPHI</name>
<protein>
    <submittedName>
        <fullName evidence="1">Uncharacterized protein</fullName>
    </submittedName>
</protein>
<dbReference type="EMBL" id="CP071880">
    <property type="protein sequence ID" value="QTE51545.1"/>
    <property type="molecule type" value="Genomic_DNA"/>
</dbReference>
<gene>
    <name evidence="1" type="ORF">DIU31_021330</name>
    <name evidence="2" type="ORF">J3L21_06150</name>
</gene>
<sequence>MVQLLKKSSLVLLLAGLAPCTIRNPQLPMKGTFGSDLDFLKAKDSVITLKDDSGLGQVIVSPKYQAKVFTSTADGLNGRSFGWIKYETFDQKQPDPHMNAFGGEDRLWLGPEGGQFSLFFKPGTKMEFANWHTPAAVDNESWELISASDKKVSMSKSTHLQNYAGTELSIKLERDVEIMEPNAIQQVLSIDADTAVKSVGFNTVNSLINAGDKAWDKATGAPCLWNLDMFTPSPKVVIVVPYNENAKGKVATTNYFGEIPKDRITYKSGILLFKADGKSRGKLGIPPHRAKNMAGSYDAENDVLTITMFDVDSTASYLNQEWKTDTAPYSGDAVNAYNDGPLANGKQMGPFYEIESVSPAAFLKPGEKLIHKHSVFHFTGNKAALNKIALKTLGISLDEIATAFK</sequence>
<keyword evidence="4" id="KW-1185">Reference proteome</keyword>
<organism evidence="1 3">
    <name type="scientific">Mucilaginibacter rubeus</name>
    <dbReference type="NCBI Taxonomy" id="2027860"/>
    <lineage>
        <taxon>Bacteria</taxon>
        <taxon>Pseudomonadati</taxon>
        <taxon>Bacteroidota</taxon>
        <taxon>Sphingobacteriia</taxon>
        <taxon>Sphingobacteriales</taxon>
        <taxon>Sphingobacteriaceae</taxon>
        <taxon>Mucilaginibacter</taxon>
    </lineage>
</organism>
<dbReference type="AlphaFoldDB" id="A0AAE6MK74"/>
<accession>A0AAE6MK74</accession>
<dbReference type="RefSeq" id="WP_112651540.1">
    <property type="nucleotide sequence ID" value="NZ_CP043451.1"/>
</dbReference>
<dbReference type="Pfam" id="PF20583">
    <property type="entry name" value="DUF6786"/>
    <property type="match status" value="1"/>
</dbReference>
<dbReference type="EMBL" id="CP043451">
    <property type="protein sequence ID" value="QEM05932.1"/>
    <property type="molecule type" value="Genomic_DNA"/>
</dbReference>
<proteinExistence type="predicted"/>
<evidence type="ECO:0000313" key="4">
    <source>
        <dbReference type="Proteomes" id="UP000663940"/>
    </source>
</evidence>
<dbReference type="Proteomes" id="UP000250557">
    <property type="component" value="Chromosome"/>
</dbReference>
<dbReference type="Proteomes" id="UP000663940">
    <property type="component" value="Chromosome"/>
</dbReference>
<evidence type="ECO:0000313" key="3">
    <source>
        <dbReference type="Proteomes" id="UP000250557"/>
    </source>
</evidence>
<evidence type="ECO:0000313" key="1">
    <source>
        <dbReference type="EMBL" id="QEM05932.1"/>
    </source>
</evidence>
<evidence type="ECO:0000313" key="2">
    <source>
        <dbReference type="EMBL" id="QTE51545.1"/>
    </source>
</evidence>
<reference evidence="1 3" key="1">
    <citation type="submission" date="2019-08" db="EMBL/GenBank/DDBJ databases">
        <title>Comparative genome analysis confer to the adaptation heavy metal polluted environment.</title>
        <authorList>
            <person name="Li Y."/>
        </authorList>
    </citation>
    <scope>NUCLEOTIDE SEQUENCE [LARGE SCALE GENOMIC DNA]</scope>
    <source>
        <strain evidence="1 3">P2</strain>
    </source>
</reference>